<dbReference type="GO" id="GO:0006414">
    <property type="term" value="P:translational elongation"/>
    <property type="evidence" value="ECO:0000318"/>
    <property type="project" value="GO_Central"/>
</dbReference>
<comment type="function">
    <text evidence="4">Translation factor that promotes translation elongation and termination, particularly upon ribosome stalling at specific amino acid sequence contexts. Binds between the exit (E) and peptidyl (P) site of the ribosome and promotes rescue of stalled ribosome: specifically required for efficient translation of polyproline-containing peptides as well as other motifs that stall the ribosome. Acts as a ribosome quality control (RQC) cofactor by joining the RQC complex to facilitate peptidyl transfer during CAT tailing step.</text>
</comment>
<evidence type="ECO:0000313" key="7">
    <source>
        <dbReference type="EMBL" id="KAJ0219163.1"/>
    </source>
</evidence>
<evidence type="ECO:0000256" key="4">
    <source>
        <dbReference type="ARBA" id="ARBA00045610"/>
    </source>
</evidence>
<accession>A0A9R1W881</accession>
<reference evidence="7 8" key="1">
    <citation type="journal article" date="2017" name="Nat. Commun.">
        <title>Genome assembly with in vitro proximity ligation data and whole-genome triplication in lettuce.</title>
        <authorList>
            <person name="Reyes-Chin-Wo S."/>
            <person name="Wang Z."/>
            <person name="Yang X."/>
            <person name="Kozik A."/>
            <person name="Arikit S."/>
            <person name="Song C."/>
            <person name="Xia L."/>
            <person name="Froenicke L."/>
            <person name="Lavelle D.O."/>
            <person name="Truco M.J."/>
            <person name="Xia R."/>
            <person name="Zhu S."/>
            <person name="Xu C."/>
            <person name="Xu H."/>
            <person name="Xu X."/>
            <person name="Cox K."/>
            <person name="Korf I."/>
            <person name="Meyers B.C."/>
            <person name="Michelmore R.W."/>
        </authorList>
    </citation>
    <scope>NUCLEOTIDE SEQUENCE [LARGE SCALE GENOMIC DNA]</scope>
    <source>
        <strain evidence="8">cv. Salinas</strain>
        <tissue evidence="7">Seedlings</tissue>
    </source>
</reference>
<protein>
    <recommendedName>
        <fullName evidence="5">Eukaryotic translation initiation factor 5A</fullName>
        <shortName evidence="5">eIF-5A</shortName>
    </recommendedName>
</protein>
<dbReference type="GO" id="GO:0003723">
    <property type="term" value="F:RNA binding"/>
    <property type="evidence" value="ECO:0007669"/>
    <property type="project" value="InterPro"/>
</dbReference>
<dbReference type="GO" id="GO:0003746">
    <property type="term" value="F:translation elongation factor activity"/>
    <property type="evidence" value="ECO:0000318"/>
    <property type="project" value="GO_Central"/>
</dbReference>
<keyword evidence="3 5" id="KW-0385">Hypusine</keyword>
<dbReference type="Pfam" id="PF21485">
    <property type="entry name" value="IF5A-like_N"/>
    <property type="match status" value="1"/>
</dbReference>
<dbReference type="InterPro" id="IPR014722">
    <property type="entry name" value="Rib_uL2_dom2"/>
</dbReference>
<dbReference type="GO" id="GO:0043022">
    <property type="term" value="F:ribosome binding"/>
    <property type="evidence" value="ECO:0007669"/>
    <property type="project" value="UniProtKB-UniRule"/>
</dbReference>
<comment type="function">
    <text evidence="5">Translation factor that promotes translation elongation and termination, particularly upon ribosome stalling at specific amino acid sequence contexts. Binds between the exit (E) and peptidyl (P) site of the ribosome and promotes rescue of stalled ribosome: specifically required for efficient translation of polyproline-containing peptides as well as other motifs that stall the ribosome. Acts as ribosome quality control (RQC) cofactor by joining the RQC complex to facilitate peptidyl transfer during CAT tailing step.</text>
</comment>
<dbReference type="PROSITE" id="PS00302">
    <property type="entry name" value="IF5A_HYPUSINE"/>
    <property type="match status" value="1"/>
</dbReference>
<dbReference type="InterPro" id="IPR048670">
    <property type="entry name" value="IF5A-like_N"/>
</dbReference>
<keyword evidence="8" id="KW-1185">Reference proteome</keyword>
<evidence type="ECO:0000256" key="2">
    <source>
        <dbReference type="ARBA" id="ARBA00022917"/>
    </source>
</evidence>
<dbReference type="FunFam" id="2.30.30.30:FF:000012">
    <property type="entry name" value="Eukaryotic translation initiation factor 5A"/>
    <property type="match status" value="1"/>
</dbReference>
<keyword evidence="2 5" id="KW-0648">Protein biosynthesis</keyword>
<evidence type="ECO:0000313" key="8">
    <source>
        <dbReference type="Proteomes" id="UP000235145"/>
    </source>
</evidence>
<evidence type="ECO:0000256" key="1">
    <source>
        <dbReference type="ARBA" id="ARBA00006016"/>
    </source>
</evidence>
<dbReference type="InterPro" id="IPR019769">
    <property type="entry name" value="Trans_elong_IF5A_hypusine_site"/>
</dbReference>
<evidence type="ECO:0000256" key="5">
    <source>
        <dbReference type="RuleBase" id="RU362005"/>
    </source>
</evidence>
<proteinExistence type="inferred from homology"/>
<gene>
    <name evidence="7" type="ORF">LSAT_V11C300145360</name>
</gene>
<dbReference type="SUPFAM" id="SSF50104">
    <property type="entry name" value="Translation proteins SH3-like domain"/>
    <property type="match status" value="1"/>
</dbReference>
<dbReference type="EMBL" id="NBSK02000003">
    <property type="protein sequence ID" value="KAJ0219163.1"/>
    <property type="molecule type" value="Genomic_DNA"/>
</dbReference>
<dbReference type="GO" id="GO:0045901">
    <property type="term" value="P:positive regulation of translational elongation"/>
    <property type="evidence" value="ECO:0007669"/>
    <property type="project" value="UniProtKB-UniRule"/>
</dbReference>
<sequence length="168" mass="18458">MLCDMYAICGKLTVICAMYDMLWAGRRLCYGPEGVVMRTGRSGPGKAYVCKCILGNSLSIYAYSCCACISEHQFESKADAGASKTYPQQAGTICNNGYIVIKNRACKVVEVSTSKTGKHGHAKCHFVAIEIFNRKKLDDIVSSSHNCDVHSVNRTDYQLIDMSEDGFV</sequence>
<feature type="domain" description="Translation initiation factor 5A-like N-terminal" evidence="6">
    <location>
        <begin position="83"/>
        <end position="145"/>
    </location>
</feature>
<organism evidence="7 8">
    <name type="scientific">Lactuca sativa</name>
    <name type="common">Garden lettuce</name>
    <dbReference type="NCBI Taxonomy" id="4236"/>
    <lineage>
        <taxon>Eukaryota</taxon>
        <taxon>Viridiplantae</taxon>
        <taxon>Streptophyta</taxon>
        <taxon>Embryophyta</taxon>
        <taxon>Tracheophyta</taxon>
        <taxon>Spermatophyta</taxon>
        <taxon>Magnoliopsida</taxon>
        <taxon>eudicotyledons</taxon>
        <taxon>Gunneridae</taxon>
        <taxon>Pentapetalae</taxon>
        <taxon>asterids</taxon>
        <taxon>campanulids</taxon>
        <taxon>Asterales</taxon>
        <taxon>Asteraceae</taxon>
        <taxon>Cichorioideae</taxon>
        <taxon>Cichorieae</taxon>
        <taxon>Lactucinae</taxon>
        <taxon>Lactuca</taxon>
    </lineage>
</organism>
<dbReference type="InterPro" id="IPR001884">
    <property type="entry name" value="IF5A-like"/>
</dbReference>
<evidence type="ECO:0000256" key="3">
    <source>
        <dbReference type="ARBA" id="ARBA00023071"/>
    </source>
</evidence>
<dbReference type="Gene3D" id="2.30.30.30">
    <property type="match status" value="1"/>
</dbReference>
<dbReference type="PANTHER" id="PTHR11673">
    <property type="entry name" value="TRANSLATION INITIATION FACTOR 5A FAMILY MEMBER"/>
    <property type="match status" value="1"/>
</dbReference>
<dbReference type="NCBIfam" id="TIGR00037">
    <property type="entry name" value="eIF_5A"/>
    <property type="match status" value="1"/>
</dbReference>
<dbReference type="AlphaFoldDB" id="A0A9R1W881"/>
<comment type="PTM">
    <text evidence="5">eIF-5A seems to be the only eukaryotic protein to have a hypusine residue which is a post-translational modification of a lysine by the addition of a butylamino group.</text>
</comment>
<comment type="caution">
    <text evidence="7">The sequence shown here is derived from an EMBL/GenBank/DDBJ whole genome shotgun (WGS) entry which is preliminary data.</text>
</comment>
<dbReference type="InterPro" id="IPR008991">
    <property type="entry name" value="Translation_prot_SH3-like_sf"/>
</dbReference>
<comment type="similarity">
    <text evidence="1 5">Belongs to the eIF-5A family.</text>
</comment>
<evidence type="ECO:0000259" key="6">
    <source>
        <dbReference type="Pfam" id="PF21485"/>
    </source>
</evidence>
<dbReference type="Proteomes" id="UP000235145">
    <property type="component" value="Unassembled WGS sequence"/>
</dbReference>
<dbReference type="GO" id="GO:0045905">
    <property type="term" value="P:positive regulation of translational termination"/>
    <property type="evidence" value="ECO:0007669"/>
    <property type="project" value="UniProtKB-UniRule"/>
</dbReference>
<name>A0A9R1W881_LACSA</name>